<dbReference type="AlphaFoldDB" id="A0A0B7FXP5"/>
<evidence type="ECO:0000313" key="1">
    <source>
        <dbReference type="EMBL" id="CEL62716.1"/>
    </source>
</evidence>
<reference evidence="1 2" key="1">
    <citation type="submission" date="2014-11" db="EMBL/GenBank/DDBJ databases">
        <authorList>
            <person name="Wibberg Daniel"/>
        </authorList>
    </citation>
    <scope>NUCLEOTIDE SEQUENCE [LARGE SCALE GENOMIC DNA]</scope>
    <source>
        <strain evidence="1">Rhizoctonia solani AG1-IB 7/3/14</strain>
    </source>
</reference>
<name>A0A0B7FXP5_THACB</name>
<evidence type="ECO:0000313" key="2">
    <source>
        <dbReference type="Proteomes" id="UP000059188"/>
    </source>
</evidence>
<sequence>MGDILVISFSDPYIGHYKIYTWNWQTGNRLHVISNWGSLYGLALLDHSYLVILVGFGSLRVQNPALRLYDIRYNAFQHSLVQTDPPAATMPFLQLNFPRLRKSISISSAPSSDNVLIWQDIIPGRSIQIGSTAVSYSHIPILGIQLTLLRHHANGDGGATYFQCYYIFTCVDRLLRIARKRKSGESKVLDWSKWGVAGTRWFSGDYSESPARRESFPHTGITGYRYVRFSDGSDHEEHENKDNIRDVCVLDFKPSHWEADSNRTQVMTRENQSLIRHGGWPSPESAHVYGVAKSPEGPPSIVVGSNTPTILERKDGFAEPVESRLPYRITNRVQPVPRTWRACCPGMIVRSGGT</sequence>
<dbReference type="Proteomes" id="UP000059188">
    <property type="component" value="Unassembled WGS sequence"/>
</dbReference>
<organism evidence="1 2">
    <name type="scientific">Thanatephorus cucumeris (strain AG1-IB / isolate 7/3/14)</name>
    <name type="common">Lettuce bottom rot fungus</name>
    <name type="synonym">Rhizoctonia solani</name>
    <dbReference type="NCBI Taxonomy" id="1108050"/>
    <lineage>
        <taxon>Eukaryota</taxon>
        <taxon>Fungi</taxon>
        <taxon>Dikarya</taxon>
        <taxon>Basidiomycota</taxon>
        <taxon>Agaricomycotina</taxon>
        <taxon>Agaricomycetes</taxon>
        <taxon>Cantharellales</taxon>
        <taxon>Ceratobasidiaceae</taxon>
        <taxon>Rhizoctonia</taxon>
        <taxon>Rhizoctonia solani AG-1</taxon>
    </lineage>
</organism>
<dbReference type="OrthoDB" id="2745718at2759"/>
<protein>
    <submittedName>
        <fullName evidence="1">Uncharacterized protein</fullName>
    </submittedName>
</protein>
<accession>A0A0B7FXP5</accession>
<keyword evidence="2" id="KW-1185">Reference proteome</keyword>
<dbReference type="EMBL" id="LN679106">
    <property type="protein sequence ID" value="CEL62716.1"/>
    <property type="molecule type" value="Genomic_DNA"/>
</dbReference>
<proteinExistence type="predicted"/>
<gene>
    <name evidence="1" type="ORF">RSOLAG1IB_05073</name>
</gene>